<protein>
    <recommendedName>
        <fullName evidence="3">N-acetyltransferase domain-containing protein</fullName>
    </recommendedName>
</protein>
<gene>
    <name evidence="1" type="ORF">RED65_13052</name>
</gene>
<evidence type="ECO:0000313" key="1">
    <source>
        <dbReference type="EMBL" id="EAT11356.1"/>
    </source>
</evidence>
<dbReference type="InterPro" id="IPR016181">
    <property type="entry name" value="Acyl_CoA_acyltransferase"/>
</dbReference>
<name>Q1MZB0_9GAMM</name>
<dbReference type="Proteomes" id="UP000004263">
    <property type="component" value="Unassembled WGS sequence"/>
</dbReference>
<evidence type="ECO:0008006" key="3">
    <source>
        <dbReference type="Google" id="ProtNLM"/>
    </source>
</evidence>
<proteinExistence type="predicted"/>
<dbReference type="AlphaFoldDB" id="Q1MZB0"/>
<organism evidence="1 2">
    <name type="scientific">Bermanella marisrubri</name>
    <dbReference type="NCBI Taxonomy" id="207949"/>
    <lineage>
        <taxon>Bacteria</taxon>
        <taxon>Pseudomonadati</taxon>
        <taxon>Pseudomonadota</taxon>
        <taxon>Gammaproteobacteria</taxon>
        <taxon>Oceanospirillales</taxon>
        <taxon>Oceanospirillaceae</taxon>
        <taxon>Bermanella</taxon>
    </lineage>
</organism>
<reference evidence="1 2" key="1">
    <citation type="submission" date="2006-03" db="EMBL/GenBank/DDBJ databases">
        <authorList>
            <person name="Pinhassi J."/>
            <person name="Pedros-Alio C."/>
            <person name="Ferriera S."/>
            <person name="Johnson J."/>
            <person name="Kravitz S."/>
            <person name="Halpern A."/>
            <person name="Remington K."/>
            <person name="Beeson K."/>
            <person name="Tran B."/>
            <person name="Rogers Y.-H."/>
            <person name="Friedman R."/>
            <person name="Venter J.C."/>
        </authorList>
    </citation>
    <scope>NUCLEOTIDE SEQUENCE [LARGE SCALE GENOMIC DNA]</scope>
    <source>
        <strain evidence="1 2">RED65</strain>
    </source>
</reference>
<dbReference type="RefSeq" id="WP_007018613.1">
    <property type="nucleotide sequence ID" value="NZ_CH724117.1"/>
</dbReference>
<dbReference type="Gene3D" id="3.40.630.30">
    <property type="match status" value="1"/>
</dbReference>
<dbReference type="OrthoDB" id="5414348at2"/>
<evidence type="ECO:0000313" key="2">
    <source>
        <dbReference type="Proteomes" id="UP000004263"/>
    </source>
</evidence>
<comment type="caution">
    <text evidence="1">The sequence shown here is derived from an EMBL/GenBank/DDBJ whole genome shotgun (WGS) entry which is preliminary data.</text>
</comment>
<accession>Q1MZB0</accession>
<sequence length="268" mass="30066">MSQNQYQVLFFPGLTMAPDDLNLLVAELREVASECFHETPLYQALSGKKQELDRAVICLARDKSGRLLGFCSALALPVEGHGDVLHLGLTCVHPDARGMNLTHHLTSKLLLTYLWKKAPLKGTWISNCACVLSSLGNVAMYFEQLYPSPYGVKQPSQTHYKIAGSIDRHYRDSIAINDAAFFDASRFVFKGSVDGTVFEKDAEDARFHHRDPALTQFYQDLLNFEQGDEALQIGRVSLMTFPKYVLRKGLVKLKTLMPKPRKAPNFAN</sequence>
<dbReference type="EMBL" id="AAQH01000019">
    <property type="protein sequence ID" value="EAT11356.1"/>
    <property type="molecule type" value="Genomic_DNA"/>
</dbReference>
<dbReference type="SUPFAM" id="SSF55729">
    <property type="entry name" value="Acyl-CoA N-acyltransferases (Nat)"/>
    <property type="match status" value="1"/>
</dbReference>
<keyword evidence="2" id="KW-1185">Reference proteome</keyword>
<dbReference type="HOGENOM" id="CLU_087053_0_0_6"/>